<feature type="transmembrane region" description="Helical" evidence="1">
    <location>
        <begin position="49"/>
        <end position="76"/>
    </location>
</feature>
<dbReference type="STRING" id="1293054.HSACCH_02351"/>
<dbReference type="OrthoDB" id="9811610at2"/>
<keyword evidence="1" id="KW-0812">Transmembrane</keyword>
<accession>M5E2T8</accession>
<dbReference type="InterPro" id="IPR021320">
    <property type="entry name" value="DUF2905"/>
</dbReference>
<dbReference type="eggNOG" id="ENOG5030IW2">
    <property type="taxonomic scope" value="Bacteria"/>
</dbReference>
<sequence length="77" mass="8814">MDEYKNIGILLIILALIIALVGAVIYFAGASFSWFGNLPGDLKVERENFTFYFPMATMLVLSIFLNIIIRLILYFFN</sequence>
<evidence type="ECO:0000313" key="2">
    <source>
        <dbReference type="EMBL" id="CCU80836.1"/>
    </source>
</evidence>
<feature type="transmembrane region" description="Helical" evidence="1">
    <location>
        <begin position="7"/>
        <end position="29"/>
    </location>
</feature>
<reference evidence="3" key="1">
    <citation type="journal article" date="2013" name="Genome Announc.">
        <title>Genome Sequence of Halanaerobium saccharolyticum subsp. saccharolyticum Strain DSM 6643T, a Halophilic Hydrogen-Producing Bacterium.</title>
        <authorList>
            <person name="Kivisto A."/>
            <person name="Larjo A."/>
            <person name="Ciranna A."/>
            <person name="Santala V."/>
            <person name="Roos C."/>
            <person name="Karp M."/>
        </authorList>
    </citation>
    <scope>NUCLEOTIDE SEQUENCE [LARGE SCALE GENOMIC DNA]</scope>
    <source>
        <strain evidence="3">DSM 6643</strain>
    </source>
</reference>
<evidence type="ECO:0000256" key="1">
    <source>
        <dbReference type="SAM" id="Phobius"/>
    </source>
</evidence>
<evidence type="ECO:0000313" key="3">
    <source>
        <dbReference type="Proteomes" id="UP000012063"/>
    </source>
</evidence>
<gene>
    <name evidence="2" type="ORF">HSACCH_02351</name>
</gene>
<dbReference type="Pfam" id="PF11146">
    <property type="entry name" value="DUF2905"/>
    <property type="match status" value="1"/>
</dbReference>
<organism evidence="2 3">
    <name type="scientific">Halanaerobium saccharolyticum subsp. saccharolyticum DSM 6643</name>
    <dbReference type="NCBI Taxonomy" id="1293054"/>
    <lineage>
        <taxon>Bacteria</taxon>
        <taxon>Bacillati</taxon>
        <taxon>Bacillota</taxon>
        <taxon>Clostridia</taxon>
        <taxon>Halanaerobiales</taxon>
        <taxon>Halanaerobiaceae</taxon>
        <taxon>Halanaerobium</taxon>
    </lineage>
</organism>
<keyword evidence="1" id="KW-1133">Transmembrane helix</keyword>
<dbReference type="FunCoup" id="M5E2T8">
    <property type="interactions" value="22"/>
</dbReference>
<dbReference type="InParanoid" id="M5E2T8"/>
<dbReference type="EMBL" id="CAUI01000023">
    <property type="protein sequence ID" value="CCU80836.1"/>
    <property type="molecule type" value="Genomic_DNA"/>
</dbReference>
<evidence type="ECO:0008006" key="4">
    <source>
        <dbReference type="Google" id="ProtNLM"/>
    </source>
</evidence>
<dbReference type="Proteomes" id="UP000012063">
    <property type="component" value="Unassembled WGS sequence"/>
</dbReference>
<name>M5E2T8_9FIRM</name>
<dbReference type="PANTHER" id="PTHR36443">
    <property type="entry name" value="BSR5223 PROTEIN"/>
    <property type="match status" value="1"/>
</dbReference>
<proteinExistence type="predicted"/>
<protein>
    <recommendedName>
        <fullName evidence="4">DUF2905 family protein</fullName>
    </recommendedName>
</protein>
<dbReference type="AlphaFoldDB" id="M5E2T8"/>
<comment type="caution">
    <text evidence="2">The sequence shown here is derived from an EMBL/GenBank/DDBJ whole genome shotgun (WGS) entry which is preliminary data.</text>
</comment>
<dbReference type="PANTHER" id="PTHR36443:SF1">
    <property type="entry name" value="BSR5223 PROTEIN"/>
    <property type="match status" value="1"/>
</dbReference>
<dbReference type="RefSeq" id="WP_005490111.1">
    <property type="nucleotide sequence ID" value="NZ_CAUI01000023.1"/>
</dbReference>
<keyword evidence="3" id="KW-1185">Reference proteome</keyword>
<keyword evidence="1" id="KW-0472">Membrane</keyword>